<dbReference type="AlphaFoldDB" id="A0A182YN02"/>
<dbReference type="STRING" id="30069.A0A182YN02"/>
<feature type="region of interest" description="Disordered" evidence="1">
    <location>
        <begin position="120"/>
        <end position="222"/>
    </location>
</feature>
<dbReference type="VEuPathDB" id="VectorBase:ASTE009643"/>
<reference evidence="2" key="2">
    <citation type="submission" date="2020-05" db="UniProtKB">
        <authorList>
            <consortium name="EnsemblMetazoa"/>
        </authorList>
    </citation>
    <scope>IDENTIFICATION</scope>
    <source>
        <strain evidence="2">Indian</strain>
    </source>
</reference>
<accession>A0A182YN02</accession>
<sequence>MNSLVRKPASTTSVTLDAEQTSAVAASDHHIPKQPSEGSGAPCAPSNEPLVEGCERKSSLFDAAGEPSSKASSIKPNLPSGLAKSFIQQLPIPTPERLLPIGQYATESVSTIVERVREGLAIPEATSSNETTDDRSDSAASCCHARDALSSSPRKLTKQSALESPPQALVNENEFGQPRRSTTIGSAFVSHAEQQSVPATAGDSKKGESAGTEAYEANENVQ</sequence>
<evidence type="ECO:0000313" key="3">
    <source>
        <dbReference type="Proteomes" id="UP000076408"/>
    </source>
</evidence>
<name>A0A182YN02_ANOST</name>
<evidence type="ECO:0000256" key="1">
    <source>
        <dbReference type="SAM" id="MobiDB-lite"/>
    </source>
</evidence>
<dbReference type="Proteomes" id="UP000076408">
    <property type="component" value="Unassembled WGS sequence"/>
</dbReference>
<feature type="compositionally biased region" description="Polar residues" evidence="1">
    <location>
        <begin position="149"/>
        <end position="162"/>
    </location>
</feature>
<proteinExistence type="predicted"/>
<organism evidence="2 3">
    <name type="scientific">Anopheles stephensi</name>
    <name type="common">Indo-Pakistan malaria mosquito</name>
    <dbReference type="NCBI Taxonomy" id="30069"/>
    <lineage>
        <taxon>Eukaryota</taxon>
        <taxon>Metazoa</taxon>
        <taxon>Ecdysozoa</taxon>
        <taxon>Arthropoda</taxon>
        <taxon>Hexapoda</taxon>
        <taxon>Insecta</taxon>
        <taxon>Pterygota</taxon>
        <taxon>Neoptera</taxon>
        <taxon>Endopterygota</taxon>
        <taxon>Diptera</taxon>
        <taxon>Nematocera</taxon>
        <taxon>Culicoidea</taxon>
        <taxon>Culicidae</taxon>
        <taxon>Anophelinae</taxon>
        <taxon>Anopheles</taxon>
    </lineage>
</organism>
<dbReference type="VEuPathDB" id="VectorBase:ASTEI20_044248"/>
<dbReference type="EnsemblMetazoa" id="ASTEI09838-RA">
    <property type="protein sequence ID" value="ASTEI09838-PA"/>
    <property type="gene ID" value="ASTEI09838"/>
</dbReference>
<protein>
    <submittedName>
        <fullName evidence="2">Uncharacterized protein</fullName>
    </submittedName>
</protein>
<feature type="region of interest" description="Disordered" evidence="1">
    <location>
        <begin position="1"/>
        <end position="79"/>
    </location>
</feature>
<dbReference type="VEuPathDB" id="VectorBase:ASTEI09838"/>
<feature type="compositionally biased region" description="Polar residues" evidence="1">
    <location>
        <begin position="1"/>
        <end position="24"/>
    </location>
</feature>
<reference evidence="3" key="1">
    <citation type="journal article" date="2014" name="Genome Biol.">
        <title>Genome analysis of a major urban malaria vector mosquito, Anopheles stephensi.</title>
        <authorList>
            <person name="Jiang X."/>
            <person name="Peery A."/>
            <person name="Hall A.B."/>
            <person name="Sharma A."/>
            <person name="Chen X.G."/>
            <person name="Waterhouse R.M."/>
            <person name="Komissarov A."/>
            <person name="Riehle M.M."/>
            <person name="Shouche Y."/>
            <person name="Sharakhova M.V."/>
            <person name="Lawson D."/>
            <person name="Pakpour N."/>
            <person name="Arensburger P."/>
            <person name="Davidson V.L."/>
            <person name="Eiglmeier K."/>
            <person name="Emrich S."/>
            <person name="George P."/>
            <person name="Kennedy R.C."/>
            <person name="Mane S.P."/>
            <person name="Maslen G."/>
            <person name="Oringanje C."/>
            <person name="Qi Y."/>
            <person name="Settlage R."/>
            <person name="Tojo M."/>
            <person name="Tubio J.M."/>
            <person name="Unger M.F."/>
            <person name="Wang B."/>
            <person name="Vernick K.D."/>
            <person name="Ribeiro J.M."/>
            <person name="James A.A."/>
            <person name="Michel K."/>
            <person name="Riehle M.A."/>
            <person name="Luckhart S."/>
            <person name="Sharakhov I.V."/>
            <person name="Tu Z."/>
        </authorList>
    </citation>
    <scope>NUCLEOTIDE SEQUENCE [LARGE SCALE GENOMIC DNA]</scope>
    <source>
        <strain evidence="3">Indian</strain>
    </source>
</reference>
<keyword evidence="3" id="KW-1185">Reference proteome</keyword>
<evidence type="ECO:0000313" key="2">
    <source>
        <dbReference type="EnsemblMetazoa" id="ASTEI09838-PA"/>
    </source>
</evidence>